<dbReference type="Proteomes" id="UP000029507">
    <property type="component" value="Chromosome"/>
</dbReference>
<dbReference type="EMBL" id="CP009286">
    <property type="protein sequence ID" value="AIQ63735.1"/>
    <property type="molecule type" value="Genomic_DNA"/>
</dbReference>
<organism evidence="1 2">
    <name type="scientific">Paenibacillus stellifer</name>
    <dbReference type="NCBI Taxonomy" id="169760"/>
    <lineage>
        <taxon>Bacteria</taxon>
        <taxon>Bacillati</taxon>
        <taxon>Bacillota</taxon>
        <taxon>Bacilli</taxon>
        <taxon>Bacillales</taxon>
        <taxon>Paenibacillaceae</taxon>
        <taxon>Paenibacillus</taxon>
    </lineage>
</organism>
<evidence type="ECO:0000313" key="2">
    <source>
        <dbReference type="Proteomes" id="UP000029507"/>
    </source>
</evidence>
<accession>A0A089LUD4</accession>
<dbReference type="STRING" id="169760.PSTEL_12220"/>
<proteinExistence type="predicted"/>
<keyword evidence="2" id="KW-1185">Reference proteome</keyword>
<sequence length="148" mass="17000">MTRIVPLQQTCRCGGEMIIHMHTLIYKARVKIEKVPVFMCQSCFSYEPHPAVKADLAALLAELGEFPGRRRISFAERNEWAYVLNSTFQGYTGEERDLEPAVRQAVAERIDLLLDLLRVASELSDKKWMEEIESRLLGLVPHYKTGVY</sequence>
<protein>
    <recommendedName>
        <fullName evidence="3">YgiT-type zinc finger domain-containing protein</fullName>
    </recommendedName>
</protein>
<dbReference type="HOGENOM" id="CLU_147364_0_0_9"/>
<dbReference type="KEGG" id="pste:PSTEL_12220"/>
<evidence type="ECO:0008006" key="3">
    <source>
        <dbReference type="Google" id="ProtNLM"/>
    </source>
</evidence>
<reference evidence="1 2" key="1">
    <citation type="submission" date="2014-08" db="EMBL/GenBank/DDBJ databases">
        <title>Comparative genomics of the Paenibacillus odorifer group.</title>
        <authorList>
            <person name="den Bakker H.C."/>
            <person name="Tsai Y.-C."/>
            <person name="Martin N."/>
            <person name="Korlach J."/>
            <person name="Wiedmann M."/>
        </authorList>
    </citation>
    <scope>NUCLEOTIDE SEQUENCE [LARGE SCALE GENOMIC DNA]</scope>
    <source>
        <strain evidence="1 2">DSM 14472</strain>
    </source>
</reference>
<dbReference type="AlphaFoldDB" id="A0A089LUD4"/>
<evidence type="ECO:0000313" key="1">
    <source>
        <dbReference type="EMBL" id="AIQ63735.1"/>
    </source>
</evidence>
<gene>
    <name evidence="1" type="ORF">PSTEL_12220</name>
</gene>
<name>A0A089LUD4_9BACL</name>